<gene>
    <name evidence="2" type="ORF">GMJLKIPL_3976</name>
</gene>
<proteinExistence type="predicted"/>
<reference evidence="2" key="2">
    <citation type="submission" date="2021-08" db="EMBL/GenBank/DDBJ databases">
        <authorList>
            <person name="Tani A."/>
            <person name="Ola A."/>
            <person name="Ogura Y."/>
            <person name="Katsura K."/>
            <person name="Hayashi T."/>
        </authorList>
    </citation>
    <scope>NUCLEOTIDE SEQUENCE</scope>
    <source>
        <strain evidence="2">DSM 17168</strain>
    </source>
</reference>
<keyword evidence="3" id="KW-1185">Reference proteome</keyword>
<evidence type="ECO:0000313" key="3">
    <source>
        <dbReference type="Proteomes" id="UP001055153"/>
    </source>
</evidence>
<reference evidence="2" key="1">
    <citation type="journal article" date="2021" name="Front. Microbiol.">
        <title>Comprehensive Comparative Genomics and Phenotyping of Methylobacterium Species.</title>
        <authorList>
            <person name="Alessa O."/>
            <person name="Ogura Y."/>
            <person name="Fujitani Y."/>
            <person name="Takami H."/>
            <person name="Hayashi T."/>
            <person name="Sahin N."/>
            <person name="Tani A."/>
        </authorList>
    </citation>
    <scope>NUCLEOTIDE SEQUENCE</scope>
    <source>
        <strain evidence="2">DSM 17168</strain>
    </source>
</reference>
<protein>
    <submittedName>
        <fullName evidence="2">Uncharacterized protein</fullName>
    </submittedName>
</protein>
<evidence type="ECO:0000256" key="1">
    <source>
        <dbReference type="SAM" id="MobiDB-lite"/>
    </source>
</evidence>
<dbReference type="Proteomes" id="UP001055153">
    <property type="component" value="Unassembled WGS sequence"/>
</dbReference>
<feature type="region of interest" description="Disordered" evidence="1">
    <location>
        <begin position="76"/>
        <end position="102"/>
    </location>
</feature>
<dbReference type="RefSeq" id="WP_238237348.1">
    <property type="nucleotide sequence ID" value="NZ_BPQQ01000046.1"/>
</dbReference>
<dbReference type="EMBL" id="BPQQ01000046">
    <property type="protein sequence ID" value="GJE02032.1"/>
    <property type="molecule type" value="Genomic_DNA"/>
</dbReference>
<evidence type="ECO:0000313" key="2">
    <source>
        <dbReference type="EMBL" id="GJE02032.1"/>
    </source>
</evidence>
<name>A0ABQ4SG21_9HYPH</name>
<accession>A0ABQ4SG21</accession>
<sequence length="102" mass="11315">MRFPTTITIATVLRNQKRPGFTEPFHKVLFAIEQDVLDGLVIPIWVHPAWPEDLIEAVARAFLAGRLVDLASAAEAQSTMTPDETDALWQTVKPPTIEGHPT</sequence>
<organism evidence="2 3">
    <name type="scientific">Methylobacterium isbiliense</name>
    <dbReference type="NCBI Taxonomy" id="315478"/>
    <lineage>
        <taxon>Bacteria</taxon>
        <taxon>Pseudomonadati</taxon>
        <taxon>Pseudomonadota</taxon>
        <taxon>Alphaproteobacteria</taxon>
        <taxon>Hyphomicrobiales</taxon>
        <taxon>Methylobacteriaceae</taxon>
        <taxon>Methylobacterium</taxon>
    </lineage>
</organism>
<comment type="caution">
    <text evidence="2">The sequence shown here is derived from an EMBL/GenBank/DDBJ whole genome shotgun (WGS) entry which is preliminary data.</text>
</comment>